<evidence type="ECO:0000313" key="1">
    <source>
        <dbReference type="EMBL" id="KAK9161270.1"/>
    </source>
</evidence>
<name>A0AAP0KZU6_9MAGN</name>
<accession>A0AAP0KZU6</accession>
<gene>
    <name evidence="1" type="ORF">Syun_007611</name>
</gene>
<proteinExistence type="predicted"/>
<dbReference type="Proteomes" id="UP001420932">
    <property type="component" value="Unassembled WGS sequence"/>
</dbReference>
<keyword evidence="2" id="KW-1185">Reference proteome</keyword>
<dbReference type="AlphaFoldDB" id="A0AAP0KZU6"/>
<dbReference type="EMBL" id="JBBNAF010000003">
    <property type="protein sequence ID" value="KAK9161270.1"/>
    <property type="molecule type" value="Genomic_DNA"/>
</dbReference>
<evidence type="ECO:0000313" key="2">
    <source>
        <dbReference type="Proteomes" id="UP001420932"/>
    </source>
</evidence>
<organism evidence="1 2">
    <name type="scientific">Stephania yunnanensis</name>
    <dbReference type="NCBI Taxonomy" id="152371"/>
    <lineage>
        <taxon>Eukaryota</taxon>
        <taxon>Viridiplantae</taxon>
        <taxon>Streptophyta</taxon>
        <taxon>Embryophyta</taxon>
        <taxon>Tracheophyta</taxon>
        <taxon>Spermatophyta</taxon>
        <taxon>Magnoliopsida</taxon>
        <taxon>Ranunculales</taxon>
        <taxon>Menispermaceae</taxon>
        <taxon>Menispermoideae</taxon>
        <taxon>Cissampelideae</taxon>
        <taxon>Stephania</taxon>
    </lineage>
</organism>
<sequence>MCLKLRNKTMGLRCAPRHAFTHHETTSYHVELLTSDLRDKCDKVVHEMSLETRVHTMINC</sequence>
<comment type="caution">
    <text evidence="1">The sequence shown here is derived from an EMBL/GenBank/DDBJ whole genome shotgun (WGS) entry which is preliminary data.</text>
</comment>
<protein>
    <submittedName>
        <fullName evidence="1">Uncharacterized protein</fullName>
    </submittedName>
</protein>
<reference evidence="1 2" key="1">
    <citation type="submission" date="2024-01" db="EMBL/GenBank/DDBJ databases">
        <title>Genome assemblies of Stephania.</title>
        <authorList>
            <person name="Yang L."/>
        </authorList>
    </citation>
    <scope>NUCLEOTIDE SEQUENCE [LARGE SCALE GENOMIC DNA]</scope>
    <source>
        <strain evidence="1">YNDBR</strain>
        <tissue evidence="1">Leaf</tissue>
    </source>
</reference>